<name>Q9SXN5_PYRPY</name>
<evidence type="ECO:0000313" key="12">
    <source>
        <dbReference type="EMBL" id="BAJ52233.1"/>
    </source>
</evidence>
<evidence type="ECO:0000256" key="3">
    <source>
        <dbReference type="ARBA" id="ARBA00022729"/>
    </source>
</evidence>
<dbReference type="GO" id="GO:0003723">
    <property type="term" value="F:RNA binding"/>
    <property type="evidence" value="ECO:0007669"/>
    <property type="project" value="InterPro"/>
</dbReference>
<keyword evidence="4" id="KW-0255">Endonuclease</keyword>
<evidence type="ECO:0000256" key="6">
    <source>
        <dbReference type="ARBA" id="ARBA00023180"/>
    </source>
</evidence>
<dbReference type="InterPro" id="IPR001568">
    <property type="entry name" value="RNase_T2-like"/>
</dbReference>
<evidence type="ECO:0000256" key="2">
    <source>
        <dbReference type="ARBA" id="ARBA00022722"/>
    </source>
</evidence>
<evidence type="ECO:0000256" key="7">
    <source>
        <dbReference type="ARBA" id="ARBA00023239"/>
    </source>
</evidence>
<keyword evidence="2" id="KW-0540">Nuclease</keyword>
<dbReference type="SUPFAM" id="SSF55895">
    <property type="entry name" value="Ribonuclease Rh-like"/>
    <property type="match status" value="1"/>
</dbReference>
<accession>Q9SXN5</accession>
<keyword evidence="3 10" id="KW-0732">Signal</keyword>
<proteinExistence type="inferred from homology"/>
<dbReference type="GO" id="GO:0005576">
    <property type="term" value="C:extracellular region"/>
    <property type="evidence" value="ECO:0007669"/>
    <property type="project" value="TreeGrafter"/>
</dbReference>
<feature type="signal peptide" evidence="10">
    <location>
        <begin position="1"/>
        <end position="25"/>
    </location>
</feature>
<evidence type="ECO:0000256" key="1">
    <source>
        <dbReference type="ARBA" id="ARBA00007469"/>
    </source>
</evidence>
<dbReference type="SMR" id="Q9SXN5"/>
<dbReference type="PANTHER" id="PTHR11240:SF18">
    <property type="entry name" value="OS07G0630400 PROTEIN"/>
    <property type="match status" value="1"/>
</dbReference>
<reference evidence="12" key="2">
    <citation type="journal article" date="2011" name="J. Exp. Bot.">
        <title>Related polymorphic F-box protein genes between haplotypes clustering in the BAC contig sequences around the S-RNase of Japanese pear.</title>
        <authorList>
            <person name="Okada K."/>
            <person name="Tonaka N."/>
            <person name="Taguchi T."/>
            <person name="Ichikawa T."/>
            <person name="Sawamura Y."/>
            <person name="Nakanishi T."/>
            <person name="Takasaki-Yasuda T."/>
        </authorList>
    </citation>
    <scope>NUCLEOTIDE SEQUENCE</scope>
</reference>
<dbReference type="PROSITE" id="PS00530">
    <property type="entry name" value="RNASE_T2_1"/>
    <property type="match status" value="1"/>
</dbReference>
<dbReference type="EMBL" id="AB014073">
    <property type="protein sequence ID" value="BAA77693.1"/>
    <property type="molecule type" value="Genomic_DNA"/>
</dbReference>
<dbReference type="InterPro" id="IPR036430">
    <property type="entry name" value="RNase_T2-like_sf"/>
</dbReference>
<evidence type="ECO:0000256" key="9">
    <source>
        <dbReference type="RuleBase" id="RU004328"/>
    </source>
</evidence>
<dbReference type="GO" id="GO:0033897">
    <property type="term" value="F:ribonuclease T2 activity"/>
    <property type="evidence" value="ECO:0007669"/>
    <property type="project" value="InterPro"/>
</dbReference>
<dbReference type="CDD" id="cd01061">
    <property type="entry name" value="RNase_T2_euk"/>
    <property type="match status" value="1"/>
</dbReference>
<dbReference type="PIR" id="JC4868">
    <property type="entry name" value="JC4868"/>
</dbReference>
<evidence type="ECO:0000313" key="11">
    <source>
        <dbReference type="EMBL" id="BAA77693.1"/>
    </source>
</evidence>
<dbReference type="InterPro" id="IPR033697">
    <property type="entry name" value="Ribonuclease_T2_eukaryotic"/>
</dbReference>
<protein>
    <submittedName>
        <fullName evidence="12">S ribonuclease</fullName>
    </submittedName>
    <submittedName>
        <fullName evidence="11">S2-RNase</fullName>
    </submittedName>
</protein>
<reference evidence="11" key="1">
    <citation type="submission" date="1998-05" db="EMBL/GenBank/DDBJ databases">
        <title>The genomic structure of S-RNases in Japanese pear.</title>
        <authorList>
            <person name="Norioka N."/>
            <person name="Norioka S."/>
        </authorList>
    </citation>
    <scope>NUCLEOTIDE SEQUENCE</scope>
</reference>
<gene>
    <name evidence="12" type="primary">S2-RNase</name>
</gene>
<keyword evidence="5" id="KW-1015">Disulfide bond</keyword>
<dbReference type="GO" id="GO:0006401">
    <property type="term" value="P:RNA catabolic process"/>
    <property type="evidence" value="ECO:0007669"/>
    <property type="project" value="TreeGrafter"/>
</dbReference>
<dbReference type="Pfam" id="PF00445">
    <property type="entry name" value="Ribonuclease_T2"/>
    <property type="match status" value="1"/>
</dbReference>
<evidence type="ECO:0000256" key="5">
    <source>
        <dbReference type="ARBA" id="ARBA00023157"/>
    </source>
</evidence>
<feature type="chain" id="PRO_5007717836" evidence="10">
    <location>
        <begin position="26"/>
        <end position="226"/>
    </location>
</feature>
<organism evidence="11">
    <name type="scientific">Pyrus pyrifolia</name>
    <name type="common">Chinese pear</name>
    <name type="synonym">Pyrus serotina</name>
    <dbReference type="NCBI Taxonomy" id="3767"/>
    <lineage>
        <taxon>Eukaryota</taxon>
        <taxon>Viridiplantae</taxon>
        <taxon>Streptophyta</taxon>
        <taxon>Embryophyta</taxon>
        <taxon>Tracheophyta</taxon>
        <taxon>Spermatophyta</taxon>
        <taxon>Magnoliopsida</taxon>
        <taxon>eudicotyledons</taxon>
        <taxon>Gunneridae</taxon>
        <taxon>Pentapetalae</taxon>
        <taxon>rosids</taxon>
        <taxon>fabids</taxon>
        <taxon>Rosales</taxon>
        <taxon>Rosaceae</taxon>
        <taxon>Amygdaloideae</taxon>
        <taxon>Maleae</taxon>
        <taxon>Pyrus</taxon>
    </lineage>
</organism>
<comment type="similarity">
    <text evidence="1 9">Belongs to the RNase T2 family.</text>
</comment>
<evidence type="ECO:0000256" key="8">
    <source>
        <dbReference type="ARBA" id="ARBA00025641"/>
    </source>
</evidence>
<comment type="function">
    <text evidence="8">Self-incompatibility (SI) is the inherited ability of a flowering plant to prevent self-fertilization by discriminating between self and non-self pollen during pollination. In many species, self-incompatibility is controlled by the single, multiallelic locus S.</text>
</comment>
<dbReference type="EMBL" id="AB545982">
    <property type="protein sequence ID" value="BAJ52233.1"/>
    <property type="molecule type" value="Genomic_DNA"/>
</dbReference>
<keyword evidence="4" id="KW-0378">Hydrolase</keyword>
<keyword evidence="6" id="KW-0325">Glycoprotein</keyword>
<dbReference type="AlphaFoldDB" id="Q9SXN5"/>
<sequence length="226" mass="26308">MRITGMIYIFTMVFSLNVLILSSSAARYDYFQFTQQYQQAFCNSNPTPCKDPPDKLFTVHGLWPSTKVGRDPEYCKTKRYRKIQRLEPQLEIIWPNVSDRKANRGFWRKQWYKHGSCASPALPNQKHYFETVIRMFLAEKQNVSRILSMATIEPEGKNRTLLEIQNAIRAGTNNMIPKLKCQKVNGMTELVEVTLCHDSNLTQFINCPRPLPQASPYFCPIDDIQY</sequence>
<dbReference type="PANTHER" id="PTHR11240">
    <property type="entry name" value="RIBONUCLEASE T2"/>
    <property type="match status" value="1"/>
</dbReference>
<dbReference type="InterPro" id="IPR018188">
    <property type="entry name" value="RNase_T2_His_AS_1"/>
</dbReference>
<evidence type="ECO:0000256" key="4">
    <source>
        <dbReference type="ARBA" id="ARBA00022759"/>
    </source>
</evidence>
<keyword evidence="7" id="KW-0456">Lyase</keyword>
<dbReference type="Gene3D" id="3.90.730.10">
    <property type="entry name" value="Ribonuclease T2-like"/>
    <property type="match status" value="1"/>
</dbReference>
<evidence type="ECO:0000256" key="10">
    <source>
        <dbReference type="SAM" id="SignalP"/>
    </source>
</evidence>